<name>A0ABR5SFL8_9BACT</name>
<comment type="similarity">
    <text evidence="8">Belongs to the shikimate dehydrogenase family.</text>
</comment>
<dbReference type="CDD" id="cd01065">
    <property type="entry name" value="NAD_bind_Shikimate_DH"/>
    <property type="match status" value="1"/>
</dbReference>
<comment type="function">
    <text evidence="8">Involved in the biosynthesis of the chorismate, which leads to the biosynthesis of aromatic amino acids. Catalyzes the reversible NADPH linked reduction of 3-dehydroshikimate (DHSA) to yield shikimate (SA).</text>
</comment>
<comment type="caution">
    <text evidence="11">The sequence shown here is derived from an EMBL/GenBank/DDBJ whole genome shotgun (WGS) entry which is preliminary data.</text>
</comment>
<feature type="domain" description="Shikimate dehydrogenase substrate binding N-terminal" evidence="9">
    <location>
        <begin position="11"/>
        <end position="97"/>
    </location>
</feature>
<dbReference type="Gene3D" id="3.40.50.720">
    <property type="entry name" value="NAD(P)-binding Rossmann-like Domain"/>
    <property type="match status" value="1"/>
</dbReference>
<gene>
    <name evidence="8 11" type="primary">aroE</name>
    <name evidence="11" type="ORF">ASN18_1454</name>
</gene>
<dbReference type="NCBIfam" id="NF001319">
    <property type="entry name" value="PRK00258.3-3"/>
    <property type="match status" value="1"/>
</dbReference>
<keyword evidence="4 8" id="KW-0521">NADP</keyword>
<comment type="caution">
    <text evidence="8">Lacks conserved residue(s) required for the propagation of feature annotation.</text>
</comment>
<feature type="binding site" evidence="8">
    <location>
        <position position="224"/>
    </location>
    <ligand>
        <name>shikimate</name>
        <dbReference type="ChEBI" id="CHEBI:36208"/>
    </ligand>
</feature>
<dbReference type="SUPFAM" id="SSF51735">
    <property type="entry name" value="NAD(P)-binding Rossmann-fold domains"/>
    <property type="match status" value="1"/>
</dbReference>
<dbReference type="Proteomes" id="UP000060487">
    <property type="component" value="Unassembled WGS sequence"/>
</dbReference>
<proteinExistence type="inferred from homology"/>
<evidence type="ECO:0000259" key="9">
    <source>
        <dbReference type="Pfam" id="PF08501"/>
    </source>
</evidence>
<protein>
    <recommendedName>
        <fullName evidence="2 8">Shikimate dehydrogenase (NADP(+))</fullName>
        <shortName evidence="8">SDH</shortName>
        <ecNumber evidence="2 8">1.1.1.25</ecNumber>
    </recommendedName>
</protein>
<dbReference type="InterPro" id="IPR022893">
    <property type="entry name" value="Shikimate_DH_fam"/>
</dbReference>
<evidence type="ECO:0000256" key="4">
    <source>
        <dbReference type="ARBA" id="ARBA00022857"/>
    </source>
</evidence>
<evidence type="ECO:0000256" key="6">
    <source>
        <dbReference type="ARBA" id="ARBA00023141"/>
    </source>
</evidence>
<keyword evidence="6 8" id="KW-0057">Aromatic amino acid biosynthesis</keyword>
<feature type="binding site" evidence="8">
    <location>
        <position position="110"/>
    </location>
    <ligand>
        <name>shikimate</name>
        <dbReference type="ChEBI" id="CHEBI:36208"/>
    </ligand>
</feature>
<sequence length="279" mass="30442">MITSKTKLAGLIGNPVGHSLSPAMHNAGFKHLFKQGGLDCRYFALPVAPERLGDAIRGISALNFLGANITIPYKEKALPFLDDIHEEARFIGAVNTIVNDNGKLIGHNTDGRGFMKSMEEAGVSLKDKRVLMSGAGGAARAITYYIAKEARSLRIFDPDTPKLNALVRDLKKVNPEVHAKNSVNPSQVSDIFINATPLGLSQGDQLPIDKTFLKEGLIVCDVIYKDTPLLIEAKRLGCTTVNGLGMLFWQGVLAFELWTHAAAPVEIMREALMTEYNRI</sequence>
<evidence type="ECO:0000256" key="7">
    <source>
        <dbReference type="ARBA" id="ARBA00049442"/>
    </source>
</evidence>
<dbReference type="Gene3D" id="3.40.50.10860">
    <property type="entry name" value="Leucine Dehydrogenase, chain A, domain 1"/>
    <property type="match status" value="1"/>
</dbReference>
<evidence type="ECO:0000259" key="10">
    <source>
        <dbReference type="Pfam" id="PF18317"/>
    </source>
</evidence>
<feature type="active site" description="Proton acceptor" evidence="8">
    <location>
        <position position="74"/>
    </location>
</feature>
<feature type="binding site" evidence="8">
    <location>
        <position position="243"/>
    </location>
    <ligand>
        <name>NADP(+)</name>
        <dbReference type="ChEBI" id="CHEBI:58349"/>
    </ligand>
</feature>
<dbReference type="InterPro" id="IPR013708">
    <property type="entry name" value="Shikimate_DH-bd_N"/>
</dbReference>
<evidence type="ECO:0000313" key="11">
    <source>
        <dbReference type="EMBL" id="KWT86731.1"/>
    </source>
</evidence>
<feature type="binding site" evidence="8">
    <location>
        <position position="70"/>
    </location>
    <ligand>
        <name>shikimate</name>
        <dbReference type="ChEBI" id="CHEBI:36208"/>
    </ligand>
</feature>
<evidence type="ECO:0000256" key="1">
    <source>
        <dbReference type="ARBA" id="ARBA00004871"/>
    </source>
</evidence>
<feature type="binding site" evidence="8">
    <location>
        <position position="222"/>
    </location>
    <ligand>
        <name>NADP(+)</name>
        <dbReference type="ChEBI" id="CHEBI:58349"/>
    </ligand>
</feature>
<dbReference type="SUPFAM" id="SSF53223">
    <property type="entry name" value="Aminoacid dehydrogenase-like, N-terminal domain"/>
    <property type="match status" value="1"/>
</dbReference>
<comment type="catalytic activity">
    <reaction evidence="7 8">
        <text>shikimate + NADP(+) = 3-dehydroshikimate + NADPH + H(+)</text>
        <dbReference type="Rhea" id="RHEA:17737"/>
        <dbReference type="ChEBI" id="CHEBI:15378"/>
        <dbReference type="ChEBI" id="CHEBI:16630"/>
        <dbReference type="ChEBI" id="CHEBI:36208"/>
        <dbReference type="ChEBI" id="CHEBI:57783"/>
        <dbReference type="ChEBI" id="CHEBI:58349"/>
        <dbReference type="EC" id="1.1.1.25"/>
    </reaction>
</comment>
<evidence type="ECO:0000256" key="5">
    <source>
        <dbReference type="ARBA" id="ARBA00023002"/>
    </source>
</evidence>
<evidence type="ECO:0000256" key="8">
    <source>
        <dbReference type="HAMAP-Rule" id="MF_00222"/>
    </source>
</evidence>
<feature type="binding site" evidence="8">
    <location>
        <begin position="134"/>
        <end position="138"/>
    </location>
    <ligand>
        <name>NADP(+)</name>
        <dbReference type="ChEBI" id="CHEBI:58349"/>
    </ligand>
</feature>
<dbReference type="Pfam" id="PF18317">
    <property type="entry name" value="SDH_C"/>
    <property type="match status" value="1"/>
</dbReference>
<dbReference type="EC" id="1.1.1.25" evidence="2 8"/>
<feature type="domain" description="SDH C-terminal" evidence="10">
    <location>
        <begin position="243"/>
        <end position="273"/>
    </location>
</feature>
<dbReference type="PANTHER" id="PTHR21089:SF1">
    <property type="entry name" value="BIFUNCTIONAL 3-DEHYDROQUINATE DEHYDRATASE_SHIKIMATE DEHYDROGENASE, CHLOROPLASTIC"/>
    <property type="match status" value="1"/>
</dbReference>
<dbReference type="InterPro" id="IPR011342">
    <property type="entry name" value="Shikimate_DH"/>
</dbReference>
<feature type="binding site" evidence="8">
    <location>
        <position position="95"/>
    </location>
    <ligand>
        <name>shikimate</name>
        <dbReference type="ChEBI" id="CHEBI:36208"/>
    </ligand>
</feature>
<keyword evidence="3 8" id="KW-0028">Amino-acid biosynthesis</keyword>
<comment type="pathway">
    <text evidence="1 8">Metabolic intermediate biosynthesis; chorismate biosynthesis; chorismate from D-erythrose 4-phosphate and phosphoenolpyruvate: step 4/7.</text>
</comment>
<accession>A0ABR5SFL8</accession>
<feature type="binding site" evidence="8">
    <location>
        <begin position="19"/>
        <end position="21"/>
    </location>
    <ligand>
        <name>shikimate</name>
        <dbReference type="ChEBI" id="CHEBI:36208"/>
    </ligand>
</feature>
<keyword evidence="12" id="KW-1185">Reference proteome</keyword>
<feature type="binding site" evidence="8">
    <location>
        <position position="86"/>
    </location>
    <ligand>
        <name>NADP(+)</name>
        <dbReference type="ChEBI" id="CHEBI:58349"/>
    </ligand>
</feature>
<evidence type="ECO:0000256" key="2">
    <source>
        <dbReference type="ARBA" id="ARBA00012962"/>
    </source>
</evidence>
<comment type="subunit">
    <text evidence="8">Homodimer.</text>
</comment>
<reference evidence="11 12" key="1">
    <citation type="submission" date="2015-11" db="EMBL/GenBank/DDBJ databases">
        <authorList>
            <person name="Lin W."/>
        </authorList>
    </citation>
    <scope>NUCLEOTIDE SEQUENCE [LARGE SCALE GENOMIC DNA]</scope>
    <source>
        <strain evidence="11 12">HCH-1</strain>
    </source>
</reference>
<dbReference type="HAMAP" id="MF_00222">
    <property type="entry name" value="Shikimate_DH_AroE"/>
    <property type="match status" value="1"/>
</dbReference>
<dbReference type="InterPro" id="IPR036291">
    <property type="entry name" value="NAD(P)-bd_dom_sf"/>
</dbReference>
<dbReference type="InterPro" id="IPR046346">
    <property type="entry name" value="Aminoacid_DH-like_N_sf"/>
</dbReference>
<dbReference type="InterPro" id="IPR041121">
    <property type="entry name" value="SDH_C"/>
</dbReference>
<evidence type="ECO:0000256" key="3">
    <source>
        <dbReference type="ARBA" id="ARBA00022605"/>
    </source>
</evidence>
<dbReference type="EMBL" id="LNQR01000056">
    <property type="protein sequence ID" value="KWT86731.1"/>
    <property type="molecule type" value="Genomic_DNA"/>
</dbReference>
<keyword evidence="5 8" id="KW-0560">Oxidoreductase</keyword>
<organism evidence="11 12">
    <name type="scientific">Candidatus Magnetominusculus xianensis</name>
    <dbReference type="NCBI Taxonomy" id="1748249"/>
    <lineage>
        <taxon>Bacteria</taxon>
        <taxon>Pseudomonadati</taxon>
        <taxon>Nitrospirota</taxon>
        <taxon>Nitrospiria</taxon>
        <taxon>Nitrospirales</taxon>
        <taxon>Nitrospiraceae</taxon>
        <taxon>Candidatus Magnetominusculus</taxon>
    </lineage>
</organism>
<dbReference type="RefSeq" id="WP_085052078.1">
    <property type="nucleotide sequence ID" value="NZ_LNQR01000056.1"/>
</dbReference>
<dbReference type="Pfam" id="PF08501">
    <property type="entry name" value="Shikimate_dh_N"/>
    <property type="match status" value="1"/>
</dbReference>
<dbReference type="NCBIfam" id="TIGR00507">
    <property type="entry name" value="aroE"/>
    <property type="match status" value="1"/>
</dbReference>
<evidence type="ECO:0000313" key="12">
    <source>
        <dbReference type="Proteomes" id="UP000060487"/>
    </source>
</evidence>
<dbReference type="PANTHER" id="PTHR21089">
    <property type="entry name" value="SHIKIMATE DEHYDROGENASE"/>
    <property type="match status" value="1"/>
</dbReference>
<feature type="binding site" evidence="8">
    <location>
        <position position="250"/>
    </location>
    <ligand>
        <name>shikimate</name>
        <dbReference type="ChEBI" id="CHEBI:36208"/>
    </ligand>
</feature>
<dbReference type="GO" id="GO:0004764">
    <property type="term" value="F:shikimate 3-dehydrogenase (NADP+) activity"/>
    <property type="evidence" value="ECO:0007669"/>
    <property type="project" value="UniProtKB-EC"/>
</dbReference>